<evidence type="ECO:0000256" key="3">
    <source>
        <dbReference type="ARBA" id="ARBA00022692"/>
    </source>
</evidence>
<evidence type="ECO:0000313" key="10">
    <source>
        <dbReference type="Proteomes" id="UP000198662"/>
    </source>
</evidence>
<sequence length="431" mass="43467">MTAPATTPATPATPSTAPTSDRYVPAGPPGRPKPGYTPARVAVPVFALAALLATGQMYTPIPMFAEMEATWDVGLGSMTWIISAFAFGYAAGFVAFGPMADRFGRRRVLVTGLIAAGVVTLLTGLAPTFAAAVPLRVLQGLAVGAIPPAMTAYATTRIAPARRAVAVTAIITAFLASTVLGQLAAQAVVRTADWQWVFAGSAVLFGVAALAAARVMSPDEIDPGASLARSYAAIPRVLRIGRLLPMLAAAALAMGSMVAAYTGIELTGVVTGNAALLTLRASALPVMIALPFLAIPLARLDRTSHLPLGTAVAGLAMVAAAFAGGNLTALAILLAVLVFGIGIAGPAMNQIAAEAGGEQRAAATSVAMFSFYVGATAGPLVASAVAPHGFAALAWTLAAMLLTAAGLALWGKRKASRDQGGTPDGASRRTL</sequence>
<feature type="transmembrane region" description="Helical" evidence="7">
    <location>
        <begin position="166"/>
        <end position="188"/>
    </location>
</feature>
<proteinExistence type="predicted"/>
<feature type="transmembrane region" description="Helical" evidence="7">
    <location>
        <begin position="243"/>
        <end position="262"/>
    </location>
</feature>
<protein>
    <submittedName>
        <fullName evidence="9">Predicted arabinose efflux permease, MFS family</fullName>
    </submittedName>
</protein>
<keyword evidence="4 7" id="KW-1133">Transmembrane helix</keyword>
<feature type="transmembrane region" description="Helical" evidence="7">
    <location>
        <begin position="361"/>
        <end position="386"/>
    </location>
</feature>
<evidence type="ECO:0000259" key="8">
    <source>
        <dbReference type="PROSITE" id="PS50850"/>
    </source>
</evidence>
<comment type="subcellular location">
    <subcellularLocation>
        <location evidence="1">Cell membrane</location>
        <topology evidence="1">Multi-pass membrane protein</topology>
    </subcellularLocation>
</comment>
<dbReference type="PANTHER" id="PTHR43124:SF3">
    <property type="entry name" value="CHLORAMPHENICOL EFFLUX PUMP RV0191"/>
    <property type="match status" value="1"/>
</dbReference>
<dbReference type="GO" id="GO:0005886">
    <property type="term" value="C:plasma membrane"/>
    <property type="evidence" value="ECO:0007669"/>
    <property type="project" value="UniProtKB-SubCell"/>
</dbReference>
<evidence type="ECO:0000256" key="4">
    <source>
        <dbReference type="ARBA" id="ARBA00022989"/>
    </source>
</evidence>
<dbReference type="GO" id="GO:0022857">
    <property type="term" value="F:transmembrane transporter activity"/>
    <property type="evidence" value="ECO:0007669"/>
    <property type="project" value="InterPro"/>
</dbReference>
<evidence type="ECO:0000256" key="6">
    <source>
        <dbReference type="SAM" id="MobiDB-lite"/>
    </source>
</evidence>
<keyword evidence="5 7" id="KW-0472">Membrane</keyword>
<evidence type="ECO:0000256" key="2">
    <source>
        <dbReference type="ARBA" id="ARBA00022475"/>
    </source>
</evidence>
<feature type="domain" description="Major facilitator superfamily (MFS) profile" evidence="8">
    <location>
        <begin position="42"/>
        <end position="416"/>
    </location>
</feature>
<feature type="transmembrane region" description="Helical" evidence="7">
    <location>
        <begin position="392"/>
        <end position="410"/>
    </location>
</feature>
<evidence type="ECO:0000313" key="9">
    <source>
        <dbReference type="EMBL" id="SDL70536.1"/>
    </source>
</evidence>
<feature type="transmembrane region" description="Helical" evidence="7">
    <location>
        <begin position="137"/>
        <end position="154"/>
    </location>
</feature>
<feature type="region of interest" description="Disordered" evidence="6">
    <location>
        <begin position="1"/>
        <end position="31"/>
    </location>
</feature>
<evidence type="ECO:0000256" key="7">
    <source>
        <dbReference type="SAM" id="Phobius"/>
    </source>
</evidence>
<feature type="transmembrane region" description="Helical" evidence="7">
    <location>
        <begin position="329"/>
        <end position="349"/>
    </location>
</feature>
<feature type="transmembrane region" description="Helical" evidence="7">
    <location>
        <begin position="306"/>
        <end position="323"/>
    </location>
</feature>
<organism evidence="9 10">
    <name type="scientific">Glycomyces sambucus</name>
    <dbReference type="NCBI Taxonomy" id="380244"/>
    <lineage>
        <taxon>Bacteria</taxon>
        <taxon>Bacillati</taxon>
        <taxon>Actinomycetota</taxon>
        <taxon>Actinomycetes</taxon>
        <taxon>Glycomycetales</taxon>
        <taxon>Glycomycetaceae</taxon>
        <taxon>Glycomyces</taxon>
    </lineage>
</organism>
<gene>
    <name evidence="9" type="ORF">SAMN05216298_4920</name>
</gene>
<dbReference type="OrthoDB" id="9787026at2"/>
<dbReference type="PROSITE" id="PS50850">
    <property type="entry name" value="MFS"/>
    <property type="match status" value="1"/>
</dbReference>
<accession>A0A1G9M8I0</accession>
<name>A0A1G9M8I0_9ACTN</name>
<reference evidence="10" key="1">
    <citation type="submission" date="2016-10" db="EMBL/GenBank/DDBJ databases">
        <authorList>
            <person name="Varghese N."/>
            <person name="Submissions S."/>
        </authorList>
    </citation>
    <scope>NUCLEOTIDE SEQUENCE [LARGE SCALE GENOMIC DNA]</scope>
    <source>
        <strain evidence="10">CGMCC 4.3147</strain>
    </source>
</reference>
<dbReference type="InterPro" id="IPR020846">
    <property type="entry name" value="MFS_dom"/>
</dbReference>
<dbReference type="Gene3D" id="1.20.1250.20">
    <property type="entry name" value="MFS general substrate transporter like domains"/>
    <property type="match status" value="2"/>
</dbReference>
<dbReference type="SUPFAM" id="SSF103473">
    <property type="entry name" value="MFS general substrate transporter"/>
    <property type="match status" value="1"/>
</dbReference>
<dbReference type="PANTHER" id="PTHR43124">
    <property type="entry name" value="PURINE EFFLUX PUMP PBUE"/>
    <property type="match status" value="1"/>
</dbReference>
<feature type="transmembrane region" description="Helical" evidence="7">
    <location>
        <begin position="108"/>
        <end position="131"/>
    </location>
</feature>
<dbReference type="EMBL" id="FNGF01000008">
    <property type="protein sequence ID" value="SDL70536.1"/>
    <property type="molecule type" value="Genomic_DNA"/>
</dbReference>
<feature type="transmembrane region" description="Helical" evidence="7">
    <location>
        <begin position="194"/>
        <end position="213"/>
    </location>
</feature>
<dbReference type="InterPro" id="IPR036259">
    <property type="entry name" value="MFS_trans_sf"/>
</dbReference>
<keyword evidence="10" id="KW-1185">Reference proteome</keyword>
<dbReference type="InterPro" id="IPR050189">
    <property type="entry name" value="MFS_Efflux_Transporters"/>
</dbReference>
<evidence type="ECO:0000256" key="1">
    <source>
        <dbReference type="ARBA" id="ARBA00004651"/>
    </source>
</evidence>
<dbReference type="Pfam" id="PF07690">
    <property type="entry name" value="MFS_1"/>
    <property type="match status" value="1"/>
</dbReference>
<keyword evidence="2" id="KW-1003">Cell membrane</keyword>
<evidence type="ECO:0000256" key="5">
    <source>
        <dbReference type="ARBA" id="ARBA00023136"/>
    </source>
</evidence>
<dbReference type="RefSeq" id="WP_091054081.1">
    <property type="nucleotide sequence ID" value="NZ_FNGF01000008.1"/>
</dbReference>
<dbReference type="STRING" id="380244.SAMN05216298_4920"/>
<dbReference type="Proteomes" id="UP000198662">
    <property type="component" value="Unassembled WGS sequence"/>
</dbReference>
<feature type="compositionally biased region" description="Low complexity" evidence="6">
    <location>
        <begin position="1"/>
        <end position="20"/>
    </location>
</feature>
<feature type="transmembrane region" description="Helical" evidence="7">
    <location>
        <begin position="41"/>
        <end position="58"/>
    </location>
</feature>
<dbReference type="InterPro" id="IPR011701">
    <property type="entry name" value="MFS"/>
</dbReference>
<feature type="transmembrane region" description="Helical" evidence="7">
    <location>
        <begin position="274"/>
        <end position="294"/>
    </location>
</feature>
<keyword evidence="3 7" id="KW-0812">Transmembrane</keyword>
<dbReference type="AlphaFoldDB" id="A0A1G9M8I0"/>
<feature type="transmembrane region" description="Helical" evidence="7">
    <location>
        <begin position="78"/>
        <end position="96"/>
    </location>
</feature>